<evidence type="ECO:0000256" key="1">
    <source>
        <dbReference type="SAM" id="MobiDB-lite"/>
    </source>
</evidence>
<sequence>MRVQVNGLLPLVKSSAIEYPNGDEVTSFFVYERIEKHCSKCFILDHEVKDCLVAKHQARELLQKEQSTNGSVMDNNMNADRSRPRDNSEAYRFTASRAEEAEHKDLHTSRYDMCRHDARHKIEERRRSRPDQDLSSRRVHKEPPRDWQTRRNRSPTSALDDVHDAMIQYIQYADPIESAGPSRGLPEFTLTIFEPYPDVSTQANMRAQPGTKSPPYRRVPTIQSFGSHAKSAPPTERIPVSQRLGTQTDAEDSTVMRVPAS</sequence>
<name>A0ABQ7ZEZ3_BRANA</name>
<keyword evidence="4" id="KW-1185">Reference proteome</keyword>
<dbReference type="InterPro" id="IPR025836">
    <property type="entry name" value="Zn_knuckle_CX2CX4HX4C"/>
</dbReference>
<evidence type="ECO:0000259" key="2">
    <source>
        <dbReference type="Pfam" id="PF14392"/>
    </source>
</evidence>
<reference evidence="3 4" key="1">
    <citation type="submission" date="2021-05" db="EMBL/GenBank/DDBJ databases">
        <title>Genome Assembly of Synthetic Allotetraploid Brassica napus Reveals Homoeologous Exchanges between Subgenomes.</title>
        <authorList>
            <person name="Davis J.T."/>
        </authorList>
    </citation>
    <scope>NUCLEOTIDE SEQUENCE [LARGE SCALE GENOMIC DNA]</scope>
    <source>
        <strain evidence="4">cv. Da-Ae</strain>
        <tissue evidence="3">Seedling</tissue>
    </source>
</reference>
<feature type="region of interest" description="Disordered" evidence="1">
    <location>
        <begin position="63"/>
        <end position="160"/>
    </location>
</feature>
<accession>A0ABQ7ZEZ3</accession>
<feature type="compositionally biased region" description="Polar residues" evidence="1">
    <location>
        <begin position="64"/>
        <end position="79"/>
    </location>
</feature>
<feature type="compositionally biased region" description="Basic and acidic residues" evidence="1">
    <location>
        <begin position="80"/>
        <end position="89"/>
    </location>
</feature>
<protein>
    <recommendedName>
        <fullName evidence="2">Zinc knuckle CX2CX4HX4C domain-containing protein</fullName>
    </recommendedName>
</protein>
<evidence type="ECO:0000313" key="3">
    <source>
        <dbReference type="EMBL" id="KAH0878775.1"/>
    </source>
</evidence>
<dbReference type="Proteomes" id="UP000824890">
    <property type="component" value="Unassembled WGS sequence"/>
</dbReference>
<dbReference type="EMBL" id="JAGKQM010000015">
    <property type="protein sequence ID" value="KAH0878775.1"/>
    <property type="molecule type" value="Genomic_DNA"/>
</dbReference>
<proteinExistence type="predicted"/>
<comment type="caution">
    <text evidence="3">The sequence shown here is derived from an EMBL/GenBank/DDBJ whole genome shotgun (WGS) entry which is preliminary data.</text>
</comment>
<feature type="region of interest" description="Disordered" evidence="1">
    <location>
        <begin position="205"/>
        <end position="261"/>
    </location>
</feature>
<gene>
    <name evidence="3" type="ORF">HID58_066169</name>
</gene>
<feature type="compositionally biased region" description="Basic and acidic residues" evidence="1">
    <location>
        <begin position="97"/>
        <end position="149"/>
    </location>
</feature>
<feature type="domain" description="Zinc knuckle CX2CX4HX4C" evidence="2">
    <location>
        <begin position="10"/>
        <end position="52"/>
    </location>
</feature>
<evidence type="ECO:0000313" key="4">
    <source>
        <dbReference type="Proteomes" id="UP000824890"/>
    </source>
</evidence>
<organism evidence="3 4">
    <name type="scientific">Brassica napus</name>
    <name type="common">Rape</name>
    <dbReference type="NCBI Taxonomy" id="3708"/>
    <lineage>
        <taxon>Eukaryota</taxon>
        <taxon>Viridiplantae</taxon>
        <taxon>Streptophyta</taxon>
        <taxon>Embryophyta</taxon>
        <taxon>Tracheophyta</taxon>
        <taxon>Spermatophyta</taxon>
        <taxon>Magnoliopsida</taxon>
        <taxon>eudicotyledons</taxon>
        <taxon>Gunneridae</taxon>
        <taxon>Pentapetalae</taxon>
        <taxon>rosids</taxon>
        <taxon>malvids</taxon>
        <taxon>Brassicales</taxon>
        <taxon>Brassicaceae</taxon>
        <taxon>Brassiceae</taxon>
        <taxon>Brassica</taxon>
    </lineage>
</organism>
<dbReference type="Pfam" id="PF14392">
    <property type="entry name" value="zf-CCHC_4"/>
    <property type="match status" value="1"/>
</dbReference>